<evidence type="ECO:0000256" key="1">
    <source>
        <dbReference type="ARBA" id="ARBA00007120"/>
    </source>
</evidence>
<dbReference type="CDD" id="cd00865">
    <property type="entry name" value="PEBP_bact_arch"/>
    <property type="match status" value="1"/>
</dbReference>
<dbReference type="RefSeq" id="WP_203891161.1">
    <property type="nucleotide sequence ID" value="NZ_BOOH01000021.1"/>
</dbReference>
<dbReference type="InterPro" id="IPR036610">
    <property type="entry name" value="PEBP-like_sf"/>
</dbReference>
<dbReference type="EMBL" id="BOOH01000021">
    <property type="protein sequence ID" value="GIH76567.1"/>
    <property type="molecule type" value="Genomic_DNA"/>
</dbReference>
<keyword evidence="3" id="KW-1185">Reference proteome</keyword>
<dbReference type="NCBIfam" id="TIGR00481">
    <property type="entry name" value="YbhB/YbcL family Raf kinase inhibitor-like protein"/>
    <property type="match status" value="1"/>
</dbReference>
<dbReference type="Proteomes" id="UP000616724">
    <property type="component" value="Unassembled WGS sequence"/>
</dbReference>
<organism evidence="2 3">
    <name type="scientific">Planobispora longispora</name>
    <dbReference type="NCBI Taxonomy" id="28887"/>
    <lineage>
        <taxon>Bacteria</taxon>
        <taxon>Bacillati</taxon>
        <taxon>Actinomycetota</taxon>
        <taxon>Actinomycetes</taxon>
        <taxon>Streptosporangiales</taxon>
        <taxon>Streptosporangiaceae</taxon>
        <taxon>Planobispora</taxon>
    </lineage>
</organism>
<name>A0A8J3RIY4_9ACTN</name>
<sequence>MGLSNTSARLRRTASAVTAAGLVVVSSGCGMVGGSAASAEGVQLEPLSVTSPTLQDGGPLPSDYSCHGSMGNPPLRWSRVPDDAKSVAIVVDNNNSRTGAEVHWVVLDIDPRTNEVAENTVPVDAVEGRTTNGKVGYTPPCRRQENYRFTVYALKGKVDLDKGAPLSETLRSIADMTIAWGRLTTTNIE</sequence>
<comment type="caution">
    <text evidence="2">The sequence shown here is derived from an EMBL/GenBank/DDBJ whole genome shotgun (WGS) entry which is preliminary data.</text>
</comment>
<accession>A0A8J3RIY4</accession>
<comment type="similarity">
    <text evidence="1">Belongs to the UPF0098 family.</text>
</comment>
<dbReference type="AlphaFoldDB" id="A0A8J3RIY4"/>
<dbReference type="PANTHER" id="PTHR30289">
    <property type="entry name" value="UNCHARACTERIZED PROTEIN YBCL-RELATED"/>
    <property type="match status" value="1"/>
</dbReference>
<gene>
    <name evidence="2" type="primary">lppC</name>
    <name evidence="2" type="ORF">Plo01_29960</name>
</gene>
<dbReference type="InterPro" id="IPR005247">
    <property type="entry name" value="YbhB_YbcL/LppC-like"/>
</dbReference>
<keyword evidence="2" id="KW-0449">Lipoprotein</keyword>
<reference evidence="2 3" key="1">
    <citation type="submission" date="2021-01" db="EMBL/GenBank/DDBJ databases">
        <title>Whole genome shotgun sequence of Planobispora longispora NBRC 13918.</title>
        <authorList>
            <person name="Komaki H."/>
            <person name="Tamura T."/>
        </authorList>
    </citation>
    <scope>NUCLEOTIDE SEQUENCE [LARGE SCALE GENOMIC DNA]</scope>
    <source>
        <strain evidence="2 3">NBRC 13918</strain>
    </source>
</reference>
<evidence type="ECO:0000313" key="2">
    <source>
        <dbReference type="EMBL" id="GIH76567.1"/>
    </source>
</evidence>
<dbReference type="InterPro" id="IPR008914">
    <property type="entry name" value="PEBP"/>
</dbReference>
<dbReference type="Gene3D" id="3.90.280.10">
    <property type="entry name" value="PEBP-like"/>
    <property type="match status" value="1"/>
</dbReference>
<dbReference type="SUPFAM" id="SSF49777">
    <property type="entry name" value="PEBP-like"/>
    <property type="match status" value="1"/>
</dbReference>
<proteinExistence type="inferred from homology"/>
<dbReference type="PANTHER" id="PTHR30289:SF1">
    <property type="entry name" value="PEBP (PHOSPHATIDYLETHANOLAMINE-BINDING PROTEIN) FAMILY PROTEIN"/>
    <property type="match status" value="1"/>
</dbReference>
<protein>
    <submittedName>
        <fullName evidence="2">Putative lipoprotein LppC</fullName>
    </submittedName>
</protein>
<evidence type="ECO:0000313" key="3">
    <source>
        <dbReference type="Proteomes" id="UP000616724"/>
    </source>
</evidence>
<dbReference type="Pfam" id="PF01161">
    <property type="entry name" value="PBP"/>
    <property type="match status" value="1"/>
</dbReference>